<name>A0A0E9R4E3_ANGAN</name>
<dbReference type="EMBL" id="GBXM01084556">
    <property type="protein sequence ID" value="JAH24021.1"/>
    <property type="molecule type" value="Transcribed_RNA"/>
</dbReference>
<accession>A0A0E9R4E3</accession>
<protein>
    <submittedName>
        <fullName evidence="1">Uncharacterized protein</fullName>
    </submittedName>
</protein>
<sequence>MIWETAPPSGHTSQTTYKTSCTAIDVGKHDWLGGHHCTNIPSKQVYEDKPSSGL</sequence>
<reference evidence="1" key="2">
    <citation type="journal article" date="2015" name="Fish Shellfish Immunol.">
        <title>Early steps in the European eel (Anguilla anguilla)-Vibrio vulnificus interaction in the gills: Role of the RtxA13 toxin.</title>
        <authorList>
            <person name="Callol A."/>
            <person name="Pajuelo D."/>
            <person name="Ebbesson L."/>
            <person name="Teles M."/>
            <person name="MacKenzie S."/>
            <person name="Amaro C."/>
        </authorList>
    </citation>
    <scope>NUCLEOTIDE SEQUENCE</scope>
</reference>
<evidence type="ECO:0000313" key="1">
    <source>
        <dbReference type="EMBL" id="JAH24021.1"/>
    </source>
</evidence>
<organism evidence="1">
    <name type="scientific">Anguilla anguilla</name>
    <name type="common">European freshwater eel</name>
    <name type="synonym">Muraena anguilla</name>
    <dbReference type="NCBI Taxonomy" id="7936"/>
    <lineage>
        <taxon>Eukaryota</taxon>
        <taxon>Metazoa</taxon>
        <taxon>Chordata</taxon>
        <taxon>Craniata</taxon>
        <taxon>Vertebrata</taxon>
        <taxon>Euteleostomi</taxon>
        <taxon>Actinopterygii</taxon>
        <taxon>Neopterygii</taxon>
        <taxon>Teleostei</taxon>
        <taxon>Anguilliformes</taxon>
        <taxon>Anguillidae</taxon>
        <taxon>Anguilla</taxon>
    </lineage>
</organism>
<dbReference type="AlphaFoldDB" id="A0A0E9R4E3"/>
<proteinExistence type="predicted"/>
<reference evidence="1" key="1">
    <citation type="submission" date="2014-11" db="EMBL/GenBank/DDBJ databases">
        <authorList>
            <person name="Amaro Gonzalez C."/>
        </authorList>
    </citation>
    <scope>NUCLEOTIDE SEQUENCE</scope>
</reference>